<evidence type="ECO:0000256" key="6">
    <source>
        <dbReference type="ARBA" id="ARBA00022840"/>
    </source>
</evidence>
<keyword evidence="5" id="KW-0547">Nucleotide-binding</keyword>
<dbReference type="Pfam" id="PF01409">
    <property type="entry name" value="tRNA-synt_2d"/>
    <property type="match status" value="2"/>
</dbReference>
<dbReference type="Pfam" id="PF03147">
    <property type="entry name" value="FDX-ACB"/>
    <property type="match status" value="1"/>
</dbReference>
<dbReference type="FunFam" id="3.30.70.380:FF:000002">
    <property type="entry name" value="phenylalanine--tRNA ligase, mitochondrial"/>
    <property type="match status" value="1"/>
</dbReference>
<organism evidence="16 18">
    <name type="scientific">Dracunculus medinensis</name>
    <name type="common">Guinea worm</name>
    <dbReference type="NCBI Taxonomy" id="318479"/>
    <lineage>
        <taxon>Eukaryota</taxon>
        <taxon>Metazoa</taxon>
        <taxon>Ecdysozoa</taxon>
        <taxon>Nematoda</taxon>
        <taxon>Chromadorea</taxon>
        <taxon>Rhabditida</taxon>
        <taxon>Spirurina</taxon>
        <taxon>Dracunculoidea</taxon>
        <taxon>Dracunculidae</taxon>
        <taxon>Dracunculus</taxon>
    </lineage>
</organism>
<dbReference type="GO" id="GO:0006432">
    <property type="term" value="P:phenylalanyl-tRNA aminoacylation"/>
    <property type="evidence" value="ECO:0007669"/>
    <property type="project" value="TreeGrafter"/>
</dbReference>
<dbReference type="GO" id="GO:0004826">
    <property type="term" value="F:phenylalanine-tRNA ligase activity"/>
    <property type="evidence" value="ECO:0007669"/>
    <property type="project" value="UniProtKB-EC"/>
</dbReference>
<keyword evidence="10" id="KW-0030">Aminoacyl-tRNA synthetase</keyword>
<keyword evidence="17" id="KW-1185">Reference proteome</keyword>
<dbReference type="InterPro" id="IPR005121">
    <property type="entry name" value="Fdx_antiC-bd"/>
</dbReference>
<reference evidence="18" key="1">
    <citation type="submission" date="2017-02" db="UniProtKB">
        <authorList>
            <consortium name="WormBaseParasite"/>
        </authorList>
    </citation>
    <scope>IDENTIFICATION</scope>
</reference>
<dbReference type="OrthoDB" id="4457at2759"/>
<evidence type="ECO:0000256" key="12">
    <source>
        <dbReference type="ARBA" id="ARBA00049255"/>
    </source>
</evidence>
<comment type="similarity">
    <text evidence="2">Belongs to the class-II aminoacyl-tRNA synthetase family.</text>
</comment>
<dbReference type="GO" id="GO:0000049">
    <property type="term" value="F:tRNA binding"/>
    <property type="evidence" value="ECO:0007669"/>
    <property type="project" value="InterPro"/>
</dbReference>
<dbReference type="GO" id="GO:0005524">
    <property type="term" value="F:ATP binding"/>
    <property type="evidence" value="ECO:0007669"/>
    <property type="project" value="UniProtKB-KW"/>
</dbReference>
<keyword evidence="8" id="KW-0809">Transit peptide</keyword>
<keyword evidence="9" id="KW-0496">Mitochondrion</keyword>
<dbReference type="Proteomes" id="UP000038040">
    <property type="component" value="Unplaced"/>
</dbReference>
<evidence type="ECO:0000313" key="17">
    <source>
        <dbReference type="Proteomes" id="UP000274756"/>
    </source>
</evidence>
<keyword evidence="4" id="KW-0436">Ligase</keyword>
<evidence type="ECO:0000256" key="10">
    <source>
        <dbReference type="ARBA" id="ARBA00023146"/>
    </source>
</evidence>
<comment type="subcellular location">
    <subcellularLocation>
        <location evidence="1">Mitochondrion matrix</location>
    </subcellularLocation>
</comment>
<dbReference type="AlphaFoldDB" id="A0A0N4U4V0"/>
<evidence type="ECO:0000256" key="8">
    <source>
        <dbReference type="ARBA" id="ARBA00022946"/>
    </source>
</evidence>
<evidence type="ECO:0000259" key="14">
    <source>
        <dbReference type="PROSITE" id="PS51447"/>
    </source>
</evidence>
<dbReference type="PROSITE" id="PS50862">
    <property type="entry name" value="AA_TRNA_LIGASE_II"/>
    <property type="match status" value="1"/>
</dbReference>
<accession>A0A0N4U4V0</accession>
<evidence type="ECO:0000259" key="13">
    <source>
        <dbReference type="PROSITE" id="PS50862"/>
    </source>
</evidence>
<feature type="domain" description="FDX-ACB" evidence="14">
    <location>
        <begin position="298"/>
        <end position="392"/>
    </location>
</feature>
<dbReference type="GO" id="GO:0005759">
    <property type="term" value="C:mitochondrial matrix"/>
    <property type="evidence" value="ECO:0007669"/>
    <property type="project" value="UniProtKB-SubCell"/>
</dbReference>
<protein>
    <recommendedName>
        <fullName evidence="3">phenylalanine--tRNA ligase</fullName>
        <ecNumber evidence="3">6.1.1.20</ecNumber>
    </recommendedName>
    <alternativeName>
        <fullName evidence="11">Phenylalanyl-tRNA synthetase</fullName>
    </alternativeName>
</protein>
<dbReference type="Gene3D" id="3.30.70.380">
    <property type="entry name" value="Ferrodoxin-fold anticodon-binding domain"/>
    <property type="match status" value="1"/>
</dbReference>
<dbReference type="WBParaSite" id="DME_0000183601-mRNA-1">
    <property type="protein sequence ID" value="DME_0000183601-mRNA-1"/>
    <property type="gene ID" value="DME_0000183601"/>
</dbReference>
<keyword evidence="7" id="KW-0648">Protein biosynthesis</keyword>
<dbReference type="Gene3D" id="3.30.930.10">
    <property type="entry name" value="Bira Bifunctional Protein, Domain 2"/>
    <property type="match status" value="1"/>
</dbReference>
<evidence type="ECO:0000313" key="15">
    <source>
        <dbReference type="EMBL" id="VDN56223.1"/>
    </source>
</evidence>
<keyword evidence="6" id="KW-0067">ATP-binding</keyword>
<dbReference type="PANTHER" id="PTHR11538:SF41">
    <property type="entry name" value="PHENYLALANINE--TRNA LIGASE, MITOCHONDRIAL"/>
    <property type="match status" value="1"/>
</dbReference>
<dbReference type="STRING" id="318479.A0A0N4U4V0"/>
<evidence type="ECO:0000313" key="18">
    <source>
        <dbReference type="WBParaSite" id="DME_0000183601-mRNA-1"/>
    </source>
</evidence>
<dbReference type="SUPFAM" id="SSF55681">
    <property type="entry name" value="Class II aaRS and biotin synthetases"/>
    <property type="match status" value="1"/>
</dbReference>
<dbReference type="EC" id="6.1.1.20" evidence="3"/>
<dbReference type="PANTHER" id="PTHR11538">
    <property type="entry name" value="PHENYLALANYL-TRNA SYNTHETASE"/>
    <property type="match status" value="1"/>
</dbReference>
<dbReference type="InterPro" id="IPR006195">
    <property type="entry name" value="aa-tRNA-synth_II"/>
</dbReference>
<evidence type="ECO:0000256" key="1">
    <source>
        <dbReference type="ARBA" id="ARBA00004305"/>
    </source>
</evidence>
<dbReference type="SUPFAM" id="SSF54991">
    <property type="entry name" value="Anticodon-binding domain of PheRS"/>
    <property type="match status" value="1"/>
</dbReference>
<evidence type="ECO:0000256" key="7">
    <source>
        <dbReference type="ARBA" id="ARBA00022917"/>
    </source>
</evidence>
<evidence type="ECO:0000256" key="11">
    <source>
        <dbReference type="ARBA" id="ARBA00031194"/>
    </source>
</evidence>
<reference evidence="15 17" key="2">
    <citation type="submission" date="2018-11" db="EMBL/GenBank/DDBJ databases">
        <authorList>
            <consortium name="Pathogen Informatics"/>
        </authorList>
    </citation>
    <scope>NUCLEOTIDE SEQUENCE [LARGE SCALE GENOMIC DNA]</scope>
</reference>
<proteinExistence type="inferred from homology"/>
<evidence type="ECO:0000256" key="4">
    <source>
        <dbReference type="ARBA" id="ARBA00022598"/>
    </source>
</evidence>
<dbReference type="InterPro" id="IPR045864">
    <property type="entry name" value="aa-tRNA-synth_II/BPL/LPL"/>
</dbReference>
<feature type="domain" description="Aminoacyl-transfer RNA synthetases class-II family profile" evidence="13">
    <location>
        <begin position="86"/>
        <end position="296"/>
    </location>
</feature>
<gene>
    <name evidence="15" type="ORF">DME_LOCUS6196</name>
</gene>
<sequence length="392" mass="45801">KVSRLNLKTDEFWNISPAIISLLERKLFQQPKNPITLLKDFIVECMQNVIRDEGNSKFLIVSENFDSLLIAKDHVCRSRSDNYYINKDFCLRSHTSAHQYEFLKQGLERFLIIGDVYRRDQIDRTHFPSFHQIEGVCLYSSEQIFNGSNVNFLNHFLFFFLKKTSEKQEHHKIITAKAVTEKLKSALEVLCRHIFGEAIEMRWLDAYFPFTHPSFELEIFYEGEWLEVLGCGVMEQKLLESSNVFNKVGWAFGIGVERLAMVLYDIKDIRLFWTNDSGFLSQFVDKSPSDRFKVRPISVHPQLINDLSFWLPDTVMASQITSDTYDIIRSLGGSLVEQVNLIDSFTNKLGRLSHTYRIVYRSNERALTKNEANIVHKAIERKLVDIYNVEIR</sequence>
<evidence type="ECO:0000256" key="5">
    <source>
        <dbReference type="ARBA" id="ARBA00022741"/>
    </source>
</evidence>
<name>A0A0N4U4V0_DRAME</name>
<dbReference type="InterPro" id="IPR002319">
    <property type="entry name" value="Phenylalanyl-tRNA_Synthase"/>
</dbReference>
<comment type="catalytic activity">
    <reaction evidence="12">
        <text>tRNA(Phe) + L-phenylalanine + ATP = L-phenylalanyl-tRNA(Phe) + AMP + diphosphate + H(+)</text>
        <dbReference type="Rhea" id="RHEA:19413"/>
        <dbReference type="Rhea" id="RHEA-COMP:9668"/>
        <dbReference type="Rhea" id="RHEA-COMP:9699"/>
        <dbReference type="ChEBI" id="CHEBI:15378"/>
        <dbReference type="ChEBI" id="CHEBI:30616"/>
        <dbReference type="ChEBI" id="CHEBI:33019"/>
        <dbReference type="ChEBI" id="CHEBI:58095"/>
        <dbReference type="ChEBI" id="CHEBI:78442"/>
        <dbReference type="ChEBI" id="CHEBI:78531"/>
        <dbReference type="ChEBI" id="CHEBI:456215"/>
        <dbReference type="EC" id="6.1.1.20"/>
    </reaction>
</comment>
<dbReference type="SMART" id="SM00896">
    <property type="entry name" value="FDX-ACB"/>
    <property type="match status" value="1"/>
</dbReference>
<dbReference type="PROSITE" id="PS51447">
    <property type="entry name" value="FDX_ACB"/>
    <property type="match status" value="1"/>
</dbReference>
<evidence type="ECO:0000256" key="2">
    <source>
        <dbReference type="ARBA" id="ARBA00008226"/>
    </source>
</evidence>
<evidence type="ECO:0000256" key="3">
    <source>
        <dbReference type="ARBA" id="ARBA00012814"/>
    </source>
</evidence>
<evidence type="ECO:0000256" key="9">
    <source>
        <dbReference type="ARBA" id="ARBA00023128"/>
    </source>
</evidence>
<dbReference type="InterPro" id="IPR036690">
    <property type="entry name" value="Fdx_antiC-bd_sf"/>
</dbReference>
<dbReference type="EMBL" id="UYYG01001154">
    <property type="protein sequence ID" value="VDN56223.1"/>
    <property type="molecule type" value="Genomic_DNA"/>
</dbReference>
<dbReference type="Proteomes" id="UP000274756">
    <property type="component" value="Unassembled WGS sequence"/>
</dbReference>
<evidence type="ECO:0000313" key="16">
    <source>
        <dbReference type="Proteomes" id="UP000038040"/>
    </source>
</evidence>